<protein>
    <submittedName>
        <fullName evidence="1">Uncharacterized protein</fullName>
    </submittedName>
</protein>
<accession>A0ABV8TMR1</accession>
<dbReference type="RefSeq" id="WP_381743527.1">
    <property type="nucleotide sequence ID" value="NZ_JBHSDP010000027.1"/>
</dbReference>
<organism evidence="1 2">
    <name type="scientific">Streptomyces andamanensis</name>
    <dbReference type="NCBI Taxonomy" id="1565035"/>
    <lineage>
        <taxon>Bacteria</taxon>
        <taxon>Bacillati</taxon>
        <taxon>Actinomycetota</taxon>
        <taxon>Actinomycetes</taxon>
        <taxon>Kitasatosporales</taxon>
        <taxon>Streptomycetaceae</taxon>
        <taxon>Streptomyces</taxon>
    </lineage>
</organism>
<evidence type="ECO:0000313" key="2">
    <source>
        <dbReference type="Proteomes" id="UP001595824"/>
    </source>
</evidence>
<sequence length="400" mass="45887">MAREAAVLSVAFADVSFLRVAGPDLPYNVTRALKRNRPVRDSLDDVLKGFAFSPQRDGPAPGWPLAQKMAARVEAFSYPSVSAECRVIDYSTTGDDLKYLVAVSAFIQEFMSHFMWGIPAMRRRYATDRDEREVLADLIGIHGLGRDFYAHPYVVDLRELRKLDECIDSYLRVWVTNGRTSSPLTHAIPSNDEWMEEASDIYAACAAFLLAHELQHIQGSHFMESSGEVLPAWLARRVPECIRNEFECDCMAFTCTLHSLLYRNVKRIDHSHILDFRLFKEARPFGRARLFPRARWRQRIARESVPTLTHRVQQATEAVLSFYATTDILATTARQCRRTEEAERLERVVERREYVQTYIAWTLENLGEDWGFSVWGKSEADAFLHVDSYVNHVKESLVGV</sequence>
<dbReference type="Proteomes" id="UP001595824">
    <property type="component" value="Unassembled WGS sequence"/>
</dbReference>
<comment type="caution">
    <text evidence="1">The sequence shown here is derived from an EMBL/GenBank/DDBJ whole genome shotgun (WGS) entry which is preliminary data.</text>
</comment>
<name>A0ABV8TMR1_9ACTN</name>
<keyword evidence="2" id="KW-1185">Reference proteome</keyword>
<gene>
    <name evidence="1" type="ORF">ACFPC0_30525</name>
</gene>
<evidence type="ECO:0000313" key="1">
    <source>
        <dbReference type="EMBL" id="MFC4332024.1"/>
    </source>
</evidence>
<dbReference type="EMBL" id="JBHSDP010000027">
    <property type="protein sequence ID" value="MFC4332024.1"/>
    <property type="molecule type" value="Genomic_DNA"/>
</dbReference>
<reference evidence="2" key="1">
    <citation type="journal article" date="2019" name="Int. J. Syst. Evol. Microbiol.">
        <title>The Global Catalogue of Microorganisms (GCM) 10K type strain sequencing project: providing services to taxonomists for standard genome sequencing and annotation.</title>
        <authorList>
            <consortium name="The Broad Institute Genomics Platform"/>
            <consortium name="The Broad Institute Genome Sequencing Center for Infectious Disease"/>
            <person name="Wu L."/>
            <person name="Ma J."/>
        </authorList>
    </citation>
    <scope>NUCLEOTIDE SEQUENCE [LARGE SCALE GENOMIC DNA]</scope>
    <source>
        <strain evidence="2">PCU 347</strain>
    </source>
</reference>
<proteinExistence type="predicted"/>